<evidence type="ECO:0000256" key="3">
    <source>
        <dbReference type="ARBA" id="ARBA00022679"/>
    </source>
</evidence>
<dbReference type="RefSeq" id="WP_405279836.1">
    <property type="nucleotide sequence ID" value="NZ_CP144380.1"/>
</dbReference>
<feature type="active site" description="Proton donor/acceptor" evidence="7">
    <location>
        <position position="156"/>
    </location>
</feature>
<dbReference type="InterPro" id="IPR050979">
    <property type="entry name" value="LD-transpeptidase"/>
</dbReference>
<proteinExistence type="inferred from homology"/>
<dbReference type="Gene3D" id="2.40.440.10">
    <property type="entry name" value="L,D-transpeptidase catalytic domain-like"/>
    <property type="match status" value="1"/>
</dbReference>
<comment type="pathway">
    <text evidence="1 7">Cell wall biogenesis; peptidoglycan biosynthesis.</text>
</comment>
<comment type="similarity">
    <text evidence="2">Belongs to the YkuD family.</text>
</comment>
<dbReference type="SUPFAM" id="SSF141523">
    <property type="entry name" value="L,D-transpeptidase catalytic domain-like"/>
    <property type="match status" value="1"/>
</dbReference>
<evidence type="ECO:0000256" key="6">
    <source>
        <dbReference type="ARBA" id="ARBA00023316"/>
    </source>
</evidence>
<evidence type="ECO:0000256" key="5">
    <source>
        <dbReference type="ARBA" id="ARBA00022984"/>
    </source>
</evidence>
<dbReference type="Proteomes" id="UP001484239">
    <property type="component" value="Unassembled WGS sequence"/>
</dbReference>
<evidence type="ECO:0000256" key="4">
    <source>
        <dbReference type="ARBA" id="ARBA00022960"/>
    </source>
</evidence>
<dbReference type="PROSITE" id="PS52029">
    <property type="entry name" value="LD_TPASE"/>
    <property type="match status" value="1"/>
</dbReference>
<evidence type="ECO:0000259" key="8">
    <source>
        <dbReference type="PROSITE" id="PS52029"/>
    </source>
</evidence>
<gene>
    <name evidence="9" type="ORF">WI372_07025</name>
</gene>
<dbReference type="PANTHER" id="PTHR30582:SF2">
    <property type="entry name" value="L,D-TRANSPEPTIDASE YCIB-RELATED"/>
    <property type="match status" value="1"/>
</dbReference>
<reference evidence="9 10" key="1">
    <citation type="submission" date="2024-02" db="EMBL/GenBank/DDBJ databases">
        <title>A novel Gemmatimonadota bacterium.</title>
        <authorList>
            <person name="Du Z.-J."/>
            <person name="Ye Y.-Q."/>
        </authorList>
    </citation>
    <scope>NUCLEOTIDE SEQUENCE [LARGE SCALE GENOMIC DNA]</scope>
    <source>
        <strain evidence="9 10">DH-20</strain>
    </source>
</reference>
<dbReference type="PANTHER" id="PTHR30582">
    <property type="entry name" value="L,D-TRANSPEPTIDASE"/>
    <property type="match status" value="1"/>
</dbReference>
<evidence type="ECO:0000256" key="2">
    <source>
        <dbReference type="ARBA" id="ARBA00005992"/>
    </source>
</evidence>
<comment type="caution">
    <text evidence="9">The sequence shown here is derived from an EMBL/GenBank/DDBJ whole genome shotgun (WGS) entry which is preliminary data.</text>
</comment>
<dbReference type="Pfam" id="PF03734">
    <property type="entry name" value="YkuD"/>
    <property type="match status" value="1"/>
</dbReference>
<keyword evidence="3 9" id="KW-0808">Transferase</keyword>
<keyword evidence="4 7" id="KW-0133">Cell shape</keyword>
<dbReference type="InterPro" id="IPR005490">
    <property type="entry name" value="LD_TPept_cat_dom"/>
</dbReference>
<feature type="domain" description="L,D-TPase catalytic" evidence="8">
    <location>
        <begin position="54"/>
        <end position="202"/>
    </location>
</feature>
<dbReference type="EC" id="2.-.-.-" evidence="9"/>
<evidence type="ECO:0000313" key="10">
    <source>
        <dbReference type="Proteomes" id="UP001484239"/>
    </source>
</evidence>
<dbReference type="CDD" id="cd16913">
    <property type="entry name" value="YkuD_like"/>
    <property type="match status" value="1"/>
</dbReference>
<keyword evidence="5 7" id="KW-0573">Peptidoglycan synthesis</keyword>
<dbReference type="InterPro" id="IPR038063">
    <property type="entry name" value="Transpep_catalytic_dom"/>
</dbReference>
<name>A0ABU9E9J0_9BACT</name>
<dbReference type="EMBL" id="JBBHLI010000003">
    <property type="protein sequence ID" value="MEK9500722.1"/>
    <property type="molecule type" value="Genomic_DNA"/>
</dbReference>
<evidence type="ECO:0000256" key="7">
    <source>
        <dbReference type="PROSITE-ProRule" id="PRU01373"/>
    </source>
</evidence>
<evidence type="ECO:0000256" key="1">
    <source>
        <dbReference type="ARBA" id="ARBA00004752"/>
    </source>
</evidence>
<keyword evidence="10" id="KW-1185">Reference proteome</keyword>
<sequence length="202" mass="22733">MKTLVRATLPLALAAAPLAGQGVLEFDGSPLVYEDRILEREHDADRSLVHSEDRYVVVHLAENRVFVFEGERAIWSAPAGTGDGFRLETSTHSWDFSTPKGMFKIKRMEKDPVWQAPDWWYVENNRPIPAYDHPSRFHPGEMGNSAVYLGDGLAIHGTRYPNLLLNPDPEARRVSHGCIRLTNESARELMHLVDVGATVLVY</sequence>
<dbReference type="GO" id="GO:0016740">
    <property type="term" value="F:transferase activity"/>
    <property type="evidence" value="ECO:0007669"/>
    <property type="project" value="UniProtKB-KW"/>
</dbReference>
<accession>A0ABU9E9J0</accession>
<organism evidence="9 10">
    <name type="scientific">Gaopeijia maritima</name>
    <dbReference type="NCBI Taxonomy" id="3119007"/>
    <lineage>
        <taxon>Bacteria</taxon>
        <taxon>Pseudomonadati</taxon>
        <taxon>Gemmatimonadota</taxon>
        <taxon>Longimicrobiia</taxon>
        <taxon>Gaopeijiales</taxon>
        <taxon>Gaopeijiaceae</taxon>
        <taxon>Gaopeijia</taxon>
    </lineage>
</organism>
<evidence type="ECO:0000313" key="9">
    <source>
        <dbReference type="EMBL" id="MEK9500722.1"/>
    </source>
</evidence>
<keyword evidence="6 7" id="KW-0961">Cell wall biogenesis/degradation</keyword>
<protein>
    <submittedName>
        <fullName evidence="9">L,D-transpeptidase</fullName>
        <ecNumber evidence="9">2.-.-.-</ecNumber>
    </submittedName>
</protein>
<feature type="active site" description="Nucleophile" evidence="7">
    <location>
        <position position="178"/>
    </location>
</feature>